<accession>A0AA87USW0</accession>
<keyword evidence="5" id="KW-1185">Reference proteome</keyword>
<dbReference type="AlphaFoldDB" id="A0AA87USW0"/>
<dbReference type="InterPro" id="IPR036663">
    <property type="entry name" value="Fumarylacetoacetase_C_sf"/>
</dbReference>
<comment type="similarity">
    <text evidence="1">Belongs to the FAH family.</text>
</comment>
<dbReference type="GO" id="GO:0016853">
    <property type="term" value="F:isomerase activity"/>
    <property type="evidence" value="ECO:0007669"/>
    <property type="project" value="UniProtKB-KW"/>
</dbReference>
<dbReference type="GO" id="GO:0046872">
    <property type="term" value="F:metal ion binding"/>
    <property type="evidence" value="ECO:0007669"/>
    <property type="project" value="UniProtKB-KW"/>
</dbReference>
<keyword evidence="4" id="KW-0413">Isomerase</keyword>
<dbReference type="PANTHER" id="PTHR42796:SF4">
    <property type="entry name" value="FUMARYLACETOACETATE HYDROLASE DOMAIN-CONTAINING PROTEIN 2A"/>
    <property type="match status" value="1"/>
</dbReference>
<dbReference type="SUPFAM" id="SSF56529">
    <property type="entry name" value="FAH"/>
    <property type="match status" value="1"/>
</dbReference>
<dbReference type="InterPro" id="IPR051121">
    <property type="entry name" value="FAH"/>
</dbReference>
<sequence length="265" mass="27895">MRIARVALDGSARSIVHARPVGAIGADGLPEAWMPIDDPYRCLAEGREPRDASNAPVAASSATLLPPAAPALVIGIAQNRGANDHPLPVQAWLKSPRGVVAHGEPVTTRRDAGRLVVEAEIAVVIGRDSGDPTAPQLTEANAHEFVLGVTAVNDISYPDRAQLDARNFESKGGDGSTPLGPWIDTEASIDELELALELDGRRVCDTSAQAMPVPVREALAYVARWVRLGPGDVIMAGAPHSNHEAAPGQRAAVIVGELRLETPLR</sequence>
<proteinExistence type="inferred from homology"/>
<gene>
    <name evidence="4" type="ORF">ABA31_23950</name>
</gene>
<dbReference type="GO" id="GO:0044281">
    <property type="term" value="P:small molecule metabolic process"/>
    <property type="evidence" value="ECO:0007669"/>
    <property type="project" value="UniProtKB-ARBA"/>
</dbReference>
<organism evidence="4 5">
    <name type="scientific">Agrococcus baldri</name>
    <dbReference type="NCBI Taxonomy" id="153730"/>
    <lineage>
        <taxon>Bacteria</taxon>
        <taxon>Bacillati</taxon>
        <taxon>Actinomycetota</taxon>
        <taxon>Actinomycetes</taxon>
        <taxon>Micrococcales</taxon>
        <taxon>Microbacteriaceae</taxon>
        <taxon>Agrococcus</taxon>
    </lineage>
</organism>
<keyword evidence="2" id="KW-0479">Metal-binding</keyword>
<dbReference type="EMBL" id="BJUU01000018">
    <property type="protein sequence ID" value="GEK81044.1"/>
    <property type="molecule type" value="Genomic_DNA"/>
</dbReference>
<dbReference type="InterPro" id="IPR011234">
    <property type="entry name" value="Fumarylacetoacetase-like_C"/>
</dbReference>
<evidence type="ECO:0000259" key="3">
    <source>
        <dbReference type="Pfam" id="PF01557"/>
    </source>
</evidence>
<dbReference type="Pfam" id="PF01557">
    <property type="entry name" value="FAA_hydrolase"/>
    <property type="match status" value="1"/>
</dbReference>
<feature type="domain" description="Fumarylacetoacetase-like C-terminal" evidence="3">
    <location>
        <begin position="84"/>
        <end position="243"/>
    </location>
</feature>
<evidence type="ECO:0000256" key="2">
    <source>
        <dbReference type="ARBA" id="ARBA00022723"/>
    </source>
</evidence>
<evidence type="ECO:0000313" key="5">
    <source>
        <dbReference type="Proteomes" id="UP000321749"/>
    </source>
</evidence>
<reference evidence="4 5" key="1">
    <citation type="submission" date="2019-07" db="EMBL/GenBank/DDBJ databases">
        <title>Whole genome shotgun sequence of Agrococcus baldri NBRC 103055.</title>
        <authorList>
            <person name="Hosoyama A."/>
            <person name="Uohara A."/>
            <person name="Ohji S."/>
            <person name="Ichikawa N."/>
        </authorList>
    </citation>
    <scope>NUCLEOTIDE SEQUENCE [LARGE SCALE GENOMIC DNA]</scope>
    <source>
        <strain evidence="4 5">NBRC 103055</strain>
    </source>
</reference>
<dbReference type="PANTHER" id="PTHR42796">
    <property type="entry name" value="FUMARYLACETOACETATE HYDROLASE DOMAIN-CONTAINING PROTEIN 2A-RELATED"/>
    <property type="match status" value="1"/>
</dbReference>
<dbReference type="Gene3D" id="3.90.850.10">
    <property type="entry name" value="Fumarylacetoacetase-like, C-terminal domain"/>
    <property type="match status" value="1"/>
</dbReference>
<evidence type="ECO:0000313" key="4">
    <source>
        <dbReference type="EMBL" id="GEK81044.1"/>
    </source>
</evidence>
<dbReference type="RefSeq" id="WP_318279269.1">
    <property type="nucleotide sequence ID" value="NZ_BJUU01000018.1"/>
</dbReference>
<evidence type="ECO:0000256" key="1">
    <source>
        <dbReference type="ARBA" id="ARBA00010211"/>
    </source>
</evidence>
<comment type="caution">
    <text evidence="4">The sequence shown here is derived from an EMBL/GenBank/DDBJ whole genome shotgun (WGS) entry which is preliminary data.</text>
</comment>
<name>A0AA87USW0_9MICO</name>
<protein>
    <submittedName>
        <fullName evidence="4">2-hydroxyhepta-2,4-diene-1,7-dioate isomerase</fullName>
    </submittedName>
</protein>
<dbReference type="Proteomes" id="UP000321749">
    <property type="component" value="Unassembled WGS sequence"/>
</dbReference>